<name>A0ABP0I9B6_9DINO</name>
<evidence type="ECO:0000313" key="4">
    <source>
        <dbReference type="Proteomes" id="UP001642484"/>
    </source>
</evidence>
<proteinExistence type="predicted"/>
<evidence type="ECO:0000256" key="1">
    <source>
        <dbReference type="SAM" id="MobiDB-lite"/>
    </source>
</evidence>
<feature type="region of interest" description="Disordered" evidence="1">
    <location>
        <begin position="1"/>
        <end position="22"/>
    </location>
</feature>
<keyword evidence="4" id="KW-1185">Reference proteome</keyword>
<protein>
    <submittedName>
        <fullName evidence="3">Uncharacterized protein</fullName>
    </submittedName>
</protein>
<dbReference type="Proteomes" id="UP001642484">
    <property type="component" value="Unassembled WGS sequence"/>
</dbReference>
<reference evidence="3 4" key="1">
    <citation type="submission" date="2024-02" db="EMBL/GenBank/DDBJ databases">
        <authorList>
            <person name="Chen Y."/>
            <person name="Shah S."/>
            <person name="Dougan E. K."/>
            <person name="Thang M."/>
            <person name="Chan C."/>
        </authorList>
    </citation>
    <scope>NUCLEOTIDE SEQUENCE [LARGE SCALE GENOMIC DNA]</scope>
</reference>
<accession>A0ABP0I9B6</accession>
<sequence>MMDEEEGHHGPPDDEAFFQDAWEDDSWLSMPADETDQDVLVVQQFEESLIDVLQGDPETAACYNTYLEARRKITEKARSRGFWPIKGQSSGGKFKGSLKVNATGAAKWGHWKAECPKRFENASDGKTATTAFTGNVLTEDGFDDIILIDDPGASPNQDAACADL</sequence>
<dbReference type="EMBL" id="CAXAMN010002333">
    <property type="protein sequence ID" value="CAK8999148.1"/>
    <property type="molecule type" value="Genomic_DNA"/>
</dbReference>
<comment type="caution">
    <text evidence="3">The sequence shown here is derived from an EMBL/GenBank/DDBJ whole genome shotgun (WGS) entry which is preliminary data.</text>
</comment>
<evidence type="ECO:0000313" key="3">
    <source>
        <dbReference type="EMBL" id="CAK8999151.1"/>
    </source>
</evidence>
<feature type="compositionally biased region" description="Acidic residues" evidence="1">
    <location>
        <begin position="13"/>
        <end position="22"/>
    </location>
</feature>
<feature type="compositionally biased region" description="Basic and acidic residues" evidence="1">
    <location>
        <begin position="1"/>
        <end position="12"/>
    </location>
</feature>
<feature type="non-terminal residue" evidence="3">
    <location>
        <position position="164"/>
    </location>
</feature>
<dbReference type="EMBL" id="CAXAMN010002334">
    <property type="protein sequence ID" value="CAK8999151.1"/>
    <property type="molecule type" value="Genomic_DNA"/>
</dbReference>
<gene>
    <name evidence="2" type="ORF">CCMP2556_LOCUS5543</name>
    <name evidence="3" type="ORF">CCMP2556_LOCUS5544</name>
</gene>
<organism evidence="3 4">
    <name type="scientific">Durusdinium trenchii</name>
    <dbReference type="NCBI Taxonomy" id="1381693"/>
    <lineage>
        <taxon>Eukaryota</taxon>
        <taxon>Sar</taxon>
        <taxon>Alveolata</taxon>
        <taxon>Dinophyceae</taxon>
        <taxon>Suessiales</taxon>
        <taxon>Symbiodiniaceae</taxon>
        <taxon>Durusdinium</taxon>
    </lineage>
</organism>
<evidence type="ECO:0000313" key="2">
    <source>
        <dbReference type="EMBL" id="CAK8999148.1"/>
    </source>
</evidence>